<feature type="chain" id="PRO_5007893946" description="DUF4369 domain-containing protein" evidence="1">
    <location>
        <begin position="20"/>
        <end position="209"/>
    </location>
</feature>
<feature type="signal peptide" evidence="1">
    <location>
        <begin position="1"/>
        <end position="19"/>
    </location>
</feature>
<keyword evidence="3" id="KW-1185">Reference proteome</keyword>
<evidence type="ECO:0000256" key="1">
    <source>
        <dbReference type="SAM" id="SignalP"/>
    </source>
</evidence>
<keyword evidence="1" id="KW-0732">Signal</keyword>
<dbReference type="OrthoDB" id="1424572at2"/>
<evidence type="ECO:0000313" key="3">
    <source>
        <dbReference type="Proteomes" id="UP000077164"/>
    </source>
</evidence>
<dbReference type="RefSeq" id="WP_066081258.1">
    <property type="nucleotide sequence ID" value="NZ_FRDK01000015.1"/>
</dbReference>
<accession>A0A167WH59</accession>
<comment type="caution">
    <text evidence="2">The sequence shown here is derived from an EMBL/GenBank/DDBJ whole genome shotgun (WGS) entry which is preliminary data.</text>
</comment>
<dbReference type="AlphaFoldDB" id="A0A167WH59"/>
<name>A0A167WH59_9FLAO</name>
<evidence type="ECO:0000313" key="2">
    <source>
        <dbReference type="EMBL" id="OAB27384.1"/>
    </source>
</evidence>
<reference evidence="2 3" key="1">
    <citation type="submission" date="2016-03" db="EMBL/GenBank/DDBJ databases">
        <title>Draft genome sequence of Flavobacterium fryxellicola DSM 16209.</title>
        <authorList>
            <person name="Shin S.-K."/>
            <person name="Yi H."/>
        </authorList>
    </citation>
    <scope>NUCLEOTIDE SEQUENCE [LARGE SCALE GENOMIC DNA]</scope>
    <source>
        <strain evidence="2 3">DSM 16209</strain>
    </source>
</reference>
<organism evidence="2 3">
    <name type="scientific">Flavobacterium fryxellicola</name>
    <dbReference type="NCBI Taxonomy" id="249352"/>
    <lineage>
        <taxon>Bacteria</taxon>
        <taxon>Pseudomonadati</taxon>
        <taxon>Bacteroidota</taxon>
        <taxon>Flavobacteriia</taxon>
        <taxon>Flavobacteriales</taxon>
        <taxon>Flavobacteriaceae</taxon>
        <taxon>Flavobacterium</taxon>
    </lineage>
</organism>
<dbReference type="Proteomes" id="UP000077164">
    <property type="component" value="Unassembled WGS sequence"/>
</dbReference>
<dbReference type="EMBL" id="LVJE01000017">
    <property type="protein sequence ID" value="OAB27384.1"/>
    <property type="molecule type" value="Genomic_DNA"/>
</dbReference>
<sequence>MKKIIATLIVVLSFIAAKAAEKEIIADVVFENLTGQELKFGEFFITETNEKIAINETKSFKISLPGTGKYQFGFTTKDFTAYTYYPARITAKQNIITIRLVAKNEATFNKNTFSFPMNLDTTLTNKQMEQLIIAGKLNFIMHGLDNKIPKEFAVFKEKYGIGLRKENCVMDPMSFKIATENNQLIASYLNKQYGNDWVNELPSKPFGIK</sequence>
<evidence type="ECO:0008006" key="4">
    <source>
        <dbReference type="Google" id="ProtNLM"/>
    </source>
</evidence>
<protein>
    <recommendedName>
        <fullName evidence="4">DUF4369 domain-containing protein</fullName>
    </recommendedName>
</protein>
<gene>
    <name evidence="2" type="ORF">FBFR_11165</name>
</gene>
<proteinExistence type="predicted"/>